<dbReference type="EMBL" id="JANBTX010000014">
    <property type="protein sequence ID" value="KAJ2690239.1"/>
    <property type="molecule type" value="Genomic_DNA"/>
</dbReference>
<evidence type="ECO:0000256" key="1">
    <source>
        <dbReference type="SAM" id="SignalP"/>
    </source>
</evidence>
<protein>
    <submittedName>
        <fullName evidence="2">Uncharacterized protein</fullName>
    </submittedName>
</protein>
<feature type="chain" id="PRO_5040931826" evidence="1">
    <location>
        <begin position="24"/>
        <end position="98"/>
    </location>
</feature>
<proteinExistence type="predicted"/>
<sequence length="98" mass="9660">MFARIVSTLALVTLCTTAVTATALPSQPTAANLKARDVQADSIVALTKRCGGSGGCGCNRCCWGCGCGGHVYGGYGGIDGFGGYGGMGGYGVAGLPYV</sequence>
<organism evidence="2 3">
    <name type="scientific">Coemansia spiralis</name>
    <dbReference type="NCBI Taxonomy" id="417178"/>
    <lineage>
        <taxon>Eukaryota</taxon>
        <taxon>Fungi</taxon>
        <taxon>Fungi incertae sedis</taxon>
        <taxon>Zoopagomycota</taxon>
        <taxon>Kickxellomycotina</taxon>
        <taxon>Kickxellomycetes</taxon>
        <taxon>Kickxellales</taxon>
        <taxon>Kickxellaceae</taxon>
        <taxon>Coemansia</taxon>
    </lineage>
</organism>
<keyword evidence="3" id="KW-1185">Reference proteome</keyword>
<evidence type="ECO:0000313" key="3">
    <source>
        <dbReference type="Proteomes" id="UP001151516"/>
    </source>
</evidence>
<gene>
    <name evidence="2" type="ORF">IWW39_000920</name>
</gene>
<keyword evidence="1" id="KW-0732">Signal</keyword>
<accession>A0A9W8GQZ0</accession>
<feature type="signal peptide" evidence="1">
    <location>
        <begin position="1"/>
        <end position="23"/>
    </location>
</feature>
<comment type="caution">
    <text evidence="2">The sequence shown here is derived from an EMBL/GenBank/DDBJ whole genome shotgun (WGS) entry which is preliminary data.</text>
</comment>
<dbReference type="Proteomes" id="UP001151516">
    <property type="component" value="Unassembled WGS sequence"/>
</dbReference>
<evidence type="ECO:0000313" key="2">
    <source>
        <dbReference type="EMBL" id="KAJ2690239.1"/>
    </source>
</evidence>
<dbReference type="AlphaFoldDB" id="A0A9W8GQZ0"/>
<name>A0A9W8GQZ0_9FUNG</name>
<reference evidence="2" key="1">
    <citation type="submission" date="2022-07" db="EMBL/GenBank/DDBJ databases">
        <title>Phylogenomic reconstructions and comparative analyses of Kickxellomycotina fungi.</title>
        <authorList>
            <person name="Reynolds N.K."/>
            <person name="Stajich J.E."/>
            <person name="Barry K."/>
            <person name="Grigoriev I.V."/>
            <person name="Crous P."/>
            <person name="Smith M.E."/>
        </authorList>
    </citation>
    <scope>NUCLEOTIDE SEQUENCE</scope>
    <source>
        <strain evidence="2">CBS 109367</strain>
    </source>
</reference>